<evidence type="ECO:0000256" key="4">
    <source>
        <dbReference type="ARBA" id="ARBA00022833"/>
    </source>
</evidence>
<dbReference type="PANTHER" id="PTHR10237">
    <property type="entry name" value="DEFORMED EPIDERMAL AUTOREGULATORY FACTOR 1 HOMOLOG SUPPRESSIN"/>
    <property type="match status" value="1"/>
</dbReference>
<dbReference type="Pfam" id="PF01753">
    <property type="entry name" value="zf-MYND"/>
    <property type="match status" value="1"/>
</dbReference>
<keyword evidence="1" id="KW-0597">Phosphoprotein</keyword>
<evidence type="ECO:0000259" key="11">
    <source>
        <dbReference type="PROSITE" id="PS50864"/>
    </source>
</evidence>
<evidence type="ECO:0000256" key="8">
    <source>
        <dbReference type="ARBA" id="ARBA00023242"/>
    </source>
</evidence>
<dbReference type="GO" id="GO:0000981">
    <property type="term" value="F:DNA-binding transcription factor activity, RNA polymerase II-specific"/>
    <property type="evidence" value="ECO:0007669"/>
    <property type="project" value="TreeGrafter"/>
</dbReference>
<dbReference type="EMBL" id="CAKXAJ010015901">
    <property type="protein sequence ID" value="CAH2216576.1"/>
    <property type="molecule type" value="Genomic_DNA"/>
</dbReference>
<dbReference type="InterPro" id="IPR010919">
    <property type="entry name" value="SAND-like_dom_sf"/>
</dbReference>
<evidence type="ECO:0000256" key="3">
    <source>
        <dbReference type="ARBA" id="ARBA00022771"/>
    </source>
</evidence>
<keyword evidence="7" id="KW-0804">Transcription</keyword>
<sequence>MRNGLHSGAIVEFSRIKGSCDSFKIRSLREGVYRGGRRKVMAEKRSSDNVVMPDITEVTEPDPLSNPAEHNADCSDGDTVLSTAIKAARRTSDSNGVVTVPVSLPVGTLITGTTFNVITSDQLQHFKPMLCVDNGFISGGSVPEDIKPTHIVIQNSPSPPTARDKDQDAPANSSLSSKSTRSRSWVETANMPILPVRCKNTSAELHKQRLGSGGRGRCIKYGIQWYTPSEFEALCGRASSKDWKRSIRFGGRSLQALIDEGILTPHATSCTCGACCDDQTAMGPIRLFTPYKRKRKNQEGTEENKIKVKCESTLTEADVDNIHQTSSNSHSKEAWQTITEGLDSNPDYQLLASPEMTTGGPDMTKIIKRLEDIGQTLIHLSSELKQCVEEVRIVSARQLDRLEQERAALMLESVDTAVDAEQVSLHSVDESLSKKCANCNREASAECSLCRRTPYCSTYCQKKDWASHQIECLRTVPTIHSDSQQHQSIMLIVESQHQ</sequence>
<dbReference type="PROSITE" id="PS50864">
    <property type="entry name" value="SAND"/>
    <property type="match status" value="1"/>
</dbReference>
<evidence type="ECO:0000256" key="7">
    <source>
        <dbReference type="ARBA" id="ARBA00023163"/>
    </source>
</evidence>
<keyword evidence="6" id="KW-0238">DNA-binding</keyword>
<evidence type="ECO:0000256" key="9">
    <source>
        <dbReference type="PROSITE-ProRule" id="PRU00134"/>
    </source>
</evidence>
<evidence type="ECO:0000313" key="14">
    <source>
        <dbReference type="Proteomes" id="UP000838756"/>
    </source>
</evidence>
<dbReference type="PANTHER" id="PTHR10237:SF1">
    <property type="entry name" value="DEFORMED EPIDERMAL AUTOREGULATORY FACTOR 1 HOMOLOG"/>
    <property type="match status" value="1"/>
</dbReference>
<evidence type="ECO:0000259" key="12">
    <source>
        <dbReference type="PROSITE" id="PS50865"/>
    </source>
</evidence>
<keyword evidence="5" id="KW-0805">Transcription regulation</keyword>
<comment type="caution">
    <text evidence="13">The sequence shown here is derived from an EMBL/GenBank/DDBJ whole genome shotgun (WGS) entry which is preliminary data.</text>
</comment>
<feature type="region of interest" description="Disordered" evidence="10">
    <location>
        <begin position="151"/>
        <end position="184"/>
    </location>
</feature>
<keyword evidence="3 9" id="KW-0863">Zinc-finger</keyword>
<dbReference type="AlphaFoldDB" id="A0A8S4QUM9"/>
<evidence type="ECO:0000256" key="5">
    <source>
        <dbReference type="ARBA" id="ARBA00023015"/>
    </source>
</evidence>
<dbReference type="Pfam" id="PF01342">
    <property type="entry name" value="SAND"/>
    <property type="match status" value="1"/>
</dbReference>
<dbReference type="SUPFAM" id="SSF144232">
    <property type="entry name" value="HIT/MYND zinc finger-like"/>
    <property type="match status" value="1"/>
</dbReference>
<evidence type="ECO:0000256" key="1">
    <source>
        <dbReference type="ARBA" id="ARBA00022553"/>
    </source>
</evidence>
<proteinExistence type="predicted"/>
<dbReference type="Proteomes" id="UP000838756">
    <property type="component" value="Unassembled WGS sequence"/>
</dbReference>
<dbReference type="PROSITE" id="PS01360">
    <property type="entry name" value="ZF_MYND_1"/>
    <property type="match status" value="1"/>
</dbReference>
<gene>
    <name evidence="13" type="primary">jg25786</name>
    <name evidence="13" type="ORF">PAEG_LOCUS4566</name>
</gene>
<evidence type="ECO:0000256" key="2">
    <source>
        <dbReference type="ARBA" id="ARBA00022723"/>
    </source>
</evidence>
<dbReference type="GO" id="GO:0008270">
    <property type="term" value="F:zinc ion binding"/>
    <property type="evidence" value="ECO:0007669"/>
    <property type="project" value="UniProtKB-KW"/>
</dbReference>
<keyword evidence="14" id="KW-1185">Reference proteome</keyword>
<dbReference type="OrthoDB" id="437457at2759"/>
<dbReference type="InterPro" id="IPR024119">
    <property type="entry name" value="TF_DEAF-1"/>
</dbReference>
<dbReference type="SUPFAM" id="SSF63763">
    <property type="entry name" value="SAND domain-like"/>
    <property type="match status" value="1"/>
</dbReference>
<accession>A0A8S4QUM9</accession>
<dbReference type="Gene3D" id="6.10.140.2220">
    <property type="match status" value="1"/>
</dbReference>
<dbReference type="FunFam" id="3.10.390.10:FF:000004">
    <property type="entry name" value="Deformed epidermal autoregulatory factor 1"/>
    <property type="match status" value="1"/>
</dbReference>
<dbReference type="PROSITE" id="PS50865">
    <property type="entry name" value="ZF_MYND_2"/>
    <property type="match status" value="1"/>
</dbReference>
<evidence type="ECO:0000313" key="13">
    <source>
        <dbReference type="EMBL" id="CAH2216576.1"/>
    </source>
</evidence>
<feature type="domain" description="SAND" evidence="11">
    <location>
        <begin position="184"/>
        <end position="264"/>
    </location>
</feature>
<dbReference type="InterPro" id="IPR000770">
    <property type="entry name" value="SAND_dom"/>
</dbReference>
<evidence type="ECO:0000256" key="6">
    <source>
        <dbReference type="ARBA" id="ARBA00023125"/>
    </source>
</evidence>
<dbReference type="SMART" id="SM00258">
    <property type="entry name" value="SAND"/>
    <property type="match status" value="1"/>
</dbReference>
<keyword evidence="8" id="KW-0539">Nucleus</keyword>
<dbReference type="Gene3D" id="3.10.390.10">
    <property type="entry name" value="SAND domain-like"/>
    <property type="match status" value="1"/>
</dbReference>
<dbReference type="InterPro" id="IPR002893">
    <property type="entry name" value="Znf_MYND"/>
</dbReference>
<reference evidence="13" key="1">
    <citation type="submission" date="2022-03" db="EMBL/GenBank/DDBJ databases">
        <authorList>
            <person name="Lindestad O."/>
        </authorList>
    </citation>
    <scope>NUCLEOTIDE SEQUENCE</scope>
</reference>
<dbReference type="GO" id="GO:0003677">
    <property type="term" value="F:DNA binding"/>
    <property type="evidence" value="ECO:0007669"/>
    <property type="project" value="UniProtKB-KW"/>
</dbReference>
<protein>
    <submittedName>
        <fullName evidence="13">Jg25786 protein</fullName>
    </submittedName>
</protein>
<dbReference type="GO" id="GO:0005634">
    <property type="term" value="C:nucleus"/>
    <property type="evidence" value="ECO:0007669"/>
    <property type="project" value="TreeGrafter"/>
</dbReference>
<evidence type="ECO:0000256" key="10">
    <source>
        <dbReference type="SAM" id="MobiDB-lite"/>
    </source>
</evidence>
<keyword evidence="2" id="KW-0479">Metal-binding</keyword>
<organism evidence="13 14">
    <name type="scientific">Pararge aegeria aegeria</name>
    <dbReference type="NCBI Taxonomy" id="348720"/>
    <lineage>
        <taxon>Eukaryota</taxon>
        <taxon>Metazoa</taxon>
        <taxon>Ecdysozoa</taxon>
        <taxon>Arthropoda</taxon>
        <taxon>Hexapoda</taxon>
        <taxon>Insecta</taxon>
        <taxon>Pterygota</taxon>
        <taxon>Neoptera</taxon>
        <taxon>Endopterygota</taxon>
        <taxon>Lepidoptera</taxon>
        <taxon>Glossata</taxon>
        <taxon>Ditrysia</taxon>
        <taxon>Papilionoidea</taxon>
        <taxon>Nymphalidae</taxon>
        <taxon>Satyrinae</taxon>
        <taxon>Satyrini</taxon>
        <taxon>Parargina</taxon>
        <taxon>Pararge</taxon>
    </lineage>
</organism>
<feature type="domain" description="MYND-type" evidence="12">
    <location>
        <begin position="436"/>
        <end position="472"/>
    </location>
</feature>
<feature type="compositionally biased region" description="Low complexity" evidence="10">
    <location>
        <begin position="173"/>
        <end position="183"/>
    </location>
</feature>
<name>A0A8S4QUM9_9NEOP</name>
<keyword evidence="4" id="KW-0862">Zinc</keyword>